<gene>
    <name evidence="2" type="ORF">EV191_105172</name>
</gene>
<protein>
    <recommendedName>
        <fullName evidence="4">DUF4064 domain-containing protein</fullName>
    </recommendedName>
</protein>
<keyword evidence="3" id="KW-1185">Reference proteome</keyword>
<keyword evidence="1" id="KW-0812">Transmembrane</keyword>
<comment type="caution">
    <text evidence="2">The sequence shown here is derived from an EMBL/GenBank/DDBJ whole genome shotgun (WGS) entry which is preliminary data.</text>
</comment>
<keyword evidence="1" id="KW-1133">Transmembrane helix</keyword>
<organism evidence="2 3">
    <name type="scientific">Tamaricihabitans halophyticus</name>
    <dbReference type="NCBI Taxonomy" id="1262583"/>
    <lineage>
        <taxon>Bacteria</taxon>
        <taxon>Bacillati</taxon>
        <taxon>Actinomycetota</taxon>
        <taxon>Actinomycetes</taxon>
        <taxon>Pseudonocardiales</taxon>
        <taxon>Pseudonocardiaceae</taxon>
        <taxon>Tamaricihabitans</taxon>
    </lineage>
</organism>
<sequence length="153" mass="16648">MPTADEAAAQGPGTAPPKLVNYSFWLWIGAAVFAVVGSGLAFTAKDGMIQDAVDRNNDPNITPEQIADGANTLLWSLFIGSVVLAVFYVLFAYKMRDGNRSARNWLLGFTIVTVLFQLLFGTIIGLFSGLLTVVAIALLYTASTRDYFPHNRR</sequence>
<dbReference type="Proteomes" id="UP000294911">
    <property type="component" value="Unassembled WGS sequence"/>
</dbReference>
<dbReference type="Gene3D" id="1.20.210.10">
    <property type="entry name" value="Cytochrome c oxidase-like, subunit I domain"/>
    <property type="match status" value="1"/>
</dbReference>
<reference evidence="2 3" key="1">
    <citation type="submission" date="2019-03" db="EMBL/GenBank/DDBJ databases">
        <title>Genomic Encyclopedia of Type Strains, Phase IV (KMG-IV): sequencing the most valuable type-strain genomes for metagenomic binning, comparative biology and taxonomic classification.</title>
        <authorList>
            <person name="Goeker M."/>
        </authorList>
    </citation>
    <scope>NUCLEOTIDE SEQUENCE [LARGE SCALE GENOMIC DNA]</scope>
    <source>
        <strain evidence="2 3">DSM 45765</strain>
    </source>
</reference>
<evidence type="ECO:0000313" key="2">
    <source>
        <dbReference type="EMBL" id="TCP53109.1"/>
    </source>
</evidence>
<feature type="transmembrane region" description="Helical" evidence="1">
    <location>
        <begin position="73"/>
        <end position="93"/>
    </location>
</feature>
<dbReference type="InterPro" id="IPR036927">
    <property type="entry name" value="Cyt_c_oxase-like_su1_sf"/>
</dbReference>
<feature type="transmembrane region" description="Helical" evidence="1">
    <location>
        <begin position="105"/>
        <end position="124"/>
    </location>
</feature>
<proteinExistence type="predicted"/>
<evidence type="ECO:0008006" key="4">
    <source>
        <dbReference type="Google" id="ProtNLM"/>
    </source>
</evidence>
<keyword evidence="1" id="KW-0472">Membrane</keyword>
<dbReference type="SUPFAM" id="SSF81442">
    <property type="entry name" value="Cytochrome c oxidase subunit I-like"/>
    <property type="match status" value="1"/>
</dbReference>
<dbReference type="EMBL" id="SLXQ01000005">
    <property type="protein sequence ID" value="TCP53109.1"/>
    <property type="molecule type" value="Genomic_DNA"/>
</dbReference>
<name>A0A4R2QVJ9_9PSEU</name>
<dbReference type="AlphaFoldDB" id="A0A4R2QVJ9"/>
<evidence type="ECO:0000256" key="1">
    <source>
        <dbReference type="SAM" id="Phobius"/>
    </source>
</evidence>
<evidence type="ECO:0000313" key="3">
    <source>
        <dbReference type="Proteomes" id="UP000294911"/>
    </source>
</evidence>
<accession>A0A4R2QVJ9</accession>
<feature type="transmembrane region" description="Helical" evidence="1">
    <location>
        <begin position="24"/>
        <end position="44"/>
    </location>
</feature>